<dbReference type="EMBL" id="JH712154">
    <property type="protein sequence ID" value="EFO18728.2"/>
    <property type="molecule type" value="Genomic_DNA"/>
</dbReference>
<dbReference type="AlphaFoldDB" id="A0A1S0TR80"/>
<name>A0A1S0TR80_LOALO</name>
<sequence length="262" mass="30458">MNQQIMLETKKLRQLQVASVTQSETGHLLAFTIIAITIKVIVIIGVIFALQACWIQSDDYDIENLRLMFYNHWVNETTRKEEISGIPMIDFTYCEGRRNKFIESPKTKADSKDKTSSNNLIKLPIWFGYIHLSLSLIVAAGTLHATIWWDFTSKPIPSMLIDFCTYDMELCRRQCDVLFNEEYPRIVNNDLELVAEEVQEIFISYLSILGDKLQKLKWAMLSVCFSYILLLIIAFASTLNSFLPQMIWEKNRGIFRWLCLGF</sequence>
<dbReference type="RefSeq" id="XP_020301807.1">
    <property type="nucleotide sequence ID" value="XM_020448014.1"/>
</dbReference>
<organism evidence="2">
    <name type="scientific">Loa loa</name>
    <name type="common">Eye worm</name>
    <name type="synonym">Filaria loa</name>
    <dbReference type="NCBI Taxonomy" id="7209"/>
    <lineage>
        <taxon>Eukaryota</taxon>
        <taxon>Metazoa</taxon>
        <taxon>Ecdysozoa</taxon>
        <taxon>Nematoda</taxon>
        <taxon>Chromadorea</taxon>
        <taxon>Rhabditida</taxon>
        <taxon>Spirurina</taxon>
        <taxon>Spiruromorpha</taxon>
        <taxon>Filarioidea</taxon>
        <taxon>Onchocercidae</taxon>
        <taxon>Loa</taxon>
    </lineage>
</organism>
<dbReference type="InParanoid" id="A0A1S0TR80"/>
<protein>
    <submittedName>
        <fullName evidence="2">Uncharacterized protein</fullName>
    </submittedName>
</protein>
<feature type="transmembrane region" description="Helical" evidence="1">
    <location>
        <begin position="218"/>
        <end position="243"/>
    </location>
</feature>
<evidence type="ECO:0000313" key="2">
    <source>
        <dbReference type="EMBL" id="EFO18728.2"/>
    </source>
</evidence>
<keyword evidence="1" id="KW-0472">Membrane</keyword>
<accession>A0A1S0TR80</accession>
<keyword evidence="1" id="KW-1133">Transmembrane helix</keyword>
<evidence type="ECO:0000256" key="1">
    <source>
        <dbReference type="SAM" id="Phobius"/>
    </source>
</evidence>
<dbReference type="OMA" id="DFTYHEE"/>
<keyword evidence="1" id="KW-0812">Transmembrane</keyword>
<dbReference type="CTD" id="9947208"/>
<reference evidence="2" key="1">
    <citation type="submission" date="2012-04" db="EMBL/GenBank/DDBJ databases">
        <title>The Genome Sequence of Loa loa.</title>
        <authorList>
            <consortium name="The Broad Institute Genome Sequencing Platform"/>
            <consortium name="Broad Institute Genome Sequencing Center for Infectious Disease"/>
            <person name="Nutman T.B."/>
            <person name="Fink D.L."/>
            <person name="Russ C."/>
            <person name="Young S."/>
            <person name="Zeng Q."/>
            <person name="Gargeya S."/>
            <person name="Alvarado L."/>
            <person name="Berlin A."/>
            <person name="Chapman S.B."/>
            <person name="Chen Z."/>
            <person name="Freedman E."/>
            <person name="Gellesch M."/>
            <person name="Goldberg J."/>
            <person name="Griggs A."/>
            <person name="Gujja S."/>
            <person name="Heilman E.R."/>
            <person name="Heiman D."/>
            <person name="Howarth C."/>
            <person name="Mehta T."/>
            <person name="Neiman D."/>
            <person name="Pearson M."/>
            <person name="Roberts A."/>
            <person name="Saif S."/>
            <person name="Shea T."/>
            <person name="Shenoy N."/>
            <person name="Sisk P."/>
            <person name="Stolte C."/>
            <person name="Sykes S."/>
            <person name="White J."/>
            <person name="Yandava C."/>
            <person name="Haas B."/>
            <person name="Henn M.R."/>
            <person name="Nusbaum C."/>
            <person name="Birren B."/>
        </authorList>
    </citation>
    <scope>NUCLEOTIDE SEQUENCE [LARGE SCALE GENOMIC DNA]</scope>
</reference>
<dbReference type="GeneID" id="9947208"/>
<dbReference type="OrthoDB" id="5821328at2759"/>
<feature type="transmembrane region" description="Helical" evidence="1">
    <location>
        <begin position="126"/>
        <end position="149"/>
    </location>
</feature>
<gene>
    <name evidence="2" type="ORF">LOAG_09766</name>
</gene>
<dbReference type="KEGG" id="loa:LOAG_09766"/>
<proteinExistence type="predicted"/>
<feature type="transmembrane region" description="Helical" evidence="1">
    <location>
        <begin position="28"/>
        <end position="50"/>
    </location>
</feature>